<sequence length="223" mass="25097">MNYKERSKKLTSSMAAEIIKLKQDLKELTSVYESIDEEDYTKESKGNKNKLFMDTGDDTATESQKETVCDYTVGIKVTNVQTGESHTYKSLSEAFHKTGISLYSLSVLSRSGNLWRNILKIERVDGEDHGMQAPTVKIIKVESDDGQVIVSDEMNKVAEALGVEYSTLSRAIKKGYLANTSLGFVNLSRMTSEQLDAFKEDVKDYDSQTLDEDDPIDLRDYDL</sequence>
<gene>
    <name evidence="1" type="ORF">orf56</name>
</gene>
<protein>
    <submittedName>
        <fullName evidence="1">Orf56</fullName>
    </submittedName>
</protein>
<proteinExistence type="predicted"/>
<evidence type="ECO:0000313" key="2">
    <source>
        <dbReference type="Proteomes" id="UP000002117"/>
    </source>
</evidence>
<dbReference type="Proteomes" id="UP000002117">
    <property type="component" value="Segment"/>
</dbReference>
<evidence type="ECO:0000313" key="1">
    <source>
        <dbReference type="EMBL" id="AAV35876.1"/>
    </source>
</evidence>
<keyword evidence="2" id="KW-1185">Reference proteome</keyword>
<name>Q5ULQ8_9CAUD</name>
<dbReference type="EMBL" id="AY682195">
    <property type="protein sequence ID" value="AAV35876.1"/>
    <property type="molecule type" value="Genomic_DNA"/>
</dbReference>
<dbReference type="RefSeq" id="YP_164691.1">
    <property type="nucleotide sequence ID" value="NC_006565.1"/>
</dbReference>
<accession>Q5ULQ8</accession>
<dbReference type="KEGG" id="vg:3197434"/>
<organism evidence="1 2">
    <name type="scientific">Lactobacillus phage LP65</name>
    <dbReference type="NCBI Taxonomy" id="2892344"/>
    <lineage>
        <taxon>Viruses</taxon>
        <taxon>Duplodnaviria</taxon>
        <taxon>Heunggongvirae</taxon>
        <taxon>Uroviricota</taxon>
        <taxon>Caudoviricetes</taxon>
        <taxon>Herelleviridae</taxon>
        <taxon>Salchichonvirus</taxon>
        <taxon>Salchichonvirus LP65</taxon>
    </lineage>
</organism>
<reference evidence="1 2" key="1">
    <citation type="journal article" date="2004" name="J. Bacteriol.">
        <title>Lactobacillus plantarum bacteriophage LP65: a new member of the SPO1-like genus of the family Myoviridae.</title>
        <authorList>
            <person name="Chibani-Chennoufi S."/>
            <person name="Dillmann M.L."/>
            <person name="Marvin-Guy L."/>
            <person name="Rami-Shojaei S."/>
            <person name="Brussow H."/>
        </authorList>
    </citation>
    <scope>NUCLEOTIDE SEQUENCE</scope>
</reference>